<feature type="transmembrane region" description="Helical" evidence="4">
    <location>
        <begin position="113"/>
        <end position="134"/>
    </location>
</feature>
<evidence type="ECO:0000256" key="3">
    <source>
        <dbReference type="ARBA" id="ARBA00023136"/>
    </source>
</evidence>
<feature type="transmembrane region" description="Helical" evidence="4">
    <location>
        <begin position="360"/>
        <end position="383"/>
    </location>
</feature>
<comment type="caution">
    <text evidence="6">The sequence shown here is derived from an EMBL/GenBank/DDBJ whole genome shotgun (WGS) entry which is preliminary data.</text>
</comment>
<feature type="transmembrane region" description="Helical" evidence="4">
    <location>
        <begin position="389"/>
        <end position="408"/>
    </location>
</feature>
<feature type="transmembrane region" description="Helical" evidence="4">
    <location>
        <begin position="301"/>
        <end position="317"/>
    </location>
</feature>
<evidence type="ECO:0000256" key="1">
    <source>
        <dbReference type="ARBA" id="ARBA00022692"/>
    </source>
</evidence>
<sequence length="417" mass="43607">MTENMDSDTPLLPLTRFQKMMIALGTVSMGAGMTINFVVVAPLAREAGLTEIQIAGILTFSSVLYTVFTPVWGRIADRVGRKRVMVFSLTAMGLANMAFLFALNAALAGLVTGLGAFALLAFVRTWFGFLAPGLQPAAMAAMTDATTPATRAGGLGMLGAAMSLGSILGPAGAAVLARIGALAPLWGTIVFNLIVAVLIAVALPATRPLPHEHKRPPPLSMRDPRVFPHLAFLFVYFVAVGMIQQTIGWFIADRYQFVDTPAQTAKQAVVLYTGLTMACTSVAIIVVQFGYVSRRQPDPRRILPIGLGLLAVGYISADLFHPFWMVMMAFGIVGIGAALAVPSANALGSLSVGRSEQAGAAALLASAPPAGFVVGPLLGSVLYMTNPSLPFLASAAVFCILSAYALLVTGKRPLSPG</sequence>
<dbReference type="Pfam" id="PF07690">
    <property type="entry name" value="MFS_1"/>
    <property type="match status" value="1"/>
</dbReference>
<protein>
    <submittedName>
        <fullName evidence="6">Major facilitator family transporter</fullName>
    </submittedName>
</protein>
<dbReference type="Gene3D" id="1.20.1250.20">
    <property type="entry name" value="MFS general substrate transporter like domains"/>
    <property type="match status" value="1"/>
</dbReference>
<dbReference type="PANTHER" id="PTHR23546:SF1">
    <property type="entry name" value="MEMBRANE PROTEIN"/>
    <property type="match status" value="1"/>
</dbReference>
<feature type="transmembrane region" description="Helical" evidence="4">
    <location>
        <begin position="52"/>
        <end position="72"/>
    </location>
</feature>
<dbReference type="PROSITE" id="PS50850">
    <property type="entry name" value="MFS"/>
    <property type="match status" value="1"/>
</dbReference>
<dbReference type="PANTHER" id="PTHR23546">
    <property type="entry name" value="TRANSPORT PROTEIN"/>
    <property type="match status" value="1"/>
</dbReference>
<feature type="transmembrane region" description="Helical" evidence="4">
    <location>
        <begin position="271"/>
        <end position="292"/>
    </location>
</feature>
<accession>A0A069E5N6</accession>
<dbReference type="SUPFAM" id="SSF103473">
    <property type="entry name" value="MFS general substrate transporter"/>
    <property type="match status" value="1"/>
</dbReference>
<keyword evidence="1 4" id="KW-0812">Transmembrane</keyword>
<reference evidence="6 7" key="1">
    <citation type="journal article" date="2014" name="Antonie Van Leeuwenhoek">
        <title>Hyphomonas beringensis sp. nov. and Hyphomonas chukchiensis sp. nov., isolated from surface seawater of the Bering Sea and Chukchi Sea.</title>
        <authorList>
            <person name="Li C."/>
            <person name="Lai Q."/>
            <person name="Li G."/>
            <person name="Dong C."/>
            <person name="Wang J."/>
            <person name="Liao Y."/>
            <person name="Shao Z."/>
        </authorList>
    </citation>
    <scope>NUCLEOTIDE SEQUENCE [LARGE SCALE GENOMIC DNA]</scope>
    <source>
        <strain evidence="6 7">MHS-3</strain>
    </source>
</reference>
<dbReference type="InterPro" id="IPR036259">
    <property type="entry name" value="MFS_trans_sf"/>
</dbReference>
<evidence type="ECO:0000259" key="5">
    <source>
        <dbReference type="PROSITE" id="PS50850"/>
    </source>
</evidence>
<dbReference type="AlphaFoldDB" id="A0A069E5N6"/>
<name>A0A069E5N6_9PROT</name>
<feature type="transmembrane region" description="Helical" evidence="4">
    <location>
        <begin position="185"/>
        <end position="205"/>
    </location>
</feature>
<proteinExistence type="predicted"/>
<gene>
    <name evidence="6" type="ORF">HAD_06905</name>
</gene>
<dbReference type="Proteomes" id="UP000027446">
    <property type="component" value="Unassembled WGS sequence"/>
</dbReference>
<dbReference type="STRING" id="1280949.HAD_06905"/>
<feature type="transmembrane region" description="Helical" evidence="4">
    <location>
        <begin position="155"/>
        <end position="179"/>
    </location>
</feature>
<evidence type="ECO:0000313" key="7">
    <source>
        <dbReference type="Proteomes" id="UP000027446"/>
    </source>
</evidence>
<dbReference type="eggNOG" id="COG0477">
    <property type="taxonomic scope" value="Bacteria"/>
</dbReference>
<keyword evidence="3 4" id="KW-0472">Membrane</keyword>
<organism evidence="6 7">
    <name type="scientific">Hyphomonas adhaerens MHS-3</name>
    <dbReference type="NCBI Taxonomy" id="1280949"/>
    <lineage>
        <taxon>Bacteria</taxon>
        <taxon>Pseudomonadati</taxon>
        <taxon>Pseudomonadota</taxon>
        <taxon>Alphaproteobacteria</taxon>
        <taxon>Hyphomonadales</taxon>
        <taxon>Hyphomonadaceae</taxon>
        <taxon>Hyphomonas</taxon>
    </lineage>
</organism>
<dbReference type="PATRIC" id="fig|1280949.3.peg.1404"/>
<dbReference type="InterPro" id="IPR011701">
    <property type="entry name" value="MFS"/>
</dbReference>
<keyword evidence="2 4" id="KW-1133">Transmembrane helix</keyword>
<evidence type="ECO:0000256" key="2">
    <source>
        <dbReference type="ARBA" id="ARBA00022989"/>
    </source>
</evidence>
<dbReference type="GO" id="GO:0022857">
    <property type="term" value="F:transmembrane transporter activity"/>
    <property type="evidence" value="ECO:0007669"/>
    <property type="project" value="InterPro"/>
</dbReference>
<evidence type="ECO:0000256" key="4">
    <source>
        <dbReference type="SAM" id="Phobius"/>
    </source>
</evidence>
<feature type="transmembrane region" description="Helical" evidence="4">
    <location>
        <begin position="226"/>
        <end position="251"/>
    </location>
</feature>
<feature type="transmembrane region" description="Helical" evidence="4">
    <location>
        <begin position="323"/>
        <end position="348"/>
    </location>
</feature>
<feature type="transmembrane region" description="Helical" evidence="4">
    <location>
        <begin position="21"/>
        <end position="40"/>
    </location>
</feature>
<feature type="domain" description="Major facilitator superfamily (MFS) profile" evidence="5">
    <location>
        <begin position="18"/>
        <end position="413"/>
    </location>
</feature>
<keyword evidence="7" id="KW-1185">Reference proteome</keyword>
<evidence type="ECO:0000313" key="6">
    <source>
        <dbReference type="EMBL" id="KCZ85392.1"/>
    </source>
</evidence>
<feature type="transmembrane region" description="Helical" evidence="4">
    <location>
        <begin position="84"/>
        <end position="107"/>
    </location>
</feature>
<dbReference type="InterPro" id="IPR020846">
    <property type="entry name" value="MFS_dom"/>
</dbReference>
<dbReference type="EMBL" id="ARYH01000001">
    <property type="protein sequence ID" value="KCZ85392.1"/>
    <property type="molecule type" value="Genomic_DNA"/>
</dbReference>